<dbReference type="Proteomes" id="UP000314294">
    <property type="component" value="Unassembled WGS sequence"/>
</dbReference>
<reference evidence="2 3" key="1">
    <citation type="submission" date="2019-03" db="EMBL/GenBank/DDBJ databases">
        <title>First draft genome of Liparis tanakae, snailfish: a comprehensive survey of snailfish specific genes.</title>
        <authorList>
            <person name="Kim W."/>
            <person name="Song I."/>
            <person name="Jeong J.-H."/>
            <person name="Kim D."/>
            <person name="Kim S."/>
            <person name="Ryu S."/>
            <person name="Song J.Y."/>
            <person name="Lee S.K."/>
        </authorList>
    </citation>
    <scope>NUCLEOTIDE SEQUENCE [LARGE SCALE GENOMIC DNA]</scope>
    <source>
        <tissue evidence="2">Muscle</tissue>
    </source>
</reference>
<organism evidence="2 3">
    <name type="scientific">Liparis tanakae</name>
    <name type="common">Tanaka's snailfish</name>
    <dbReference type="NCBI Taxonomy" id="230148"/>
    <lineage>
        <taxon>Eukaryota</taxon>
        <taxon>Metazoa</taxon>
        <taxon>Chordata</taxon>
        <taxon>Craniata</taxon>
        <taxon>Vertebrata</taxon>
        <taxon>Euteleostomi</taxon>
        <taxon>Actinopterygii</taxon>
        <taxon>Neopterygii</taxon>
        <taxon>Teleostei</taxon>
        <taxon>Neoteleostei</taxon>
        <taxon>Acanthomorphata</taxon>
        <taxon>Eupercaria</taxon>
        <taxon>Perciformes</taxon>
        <taxon>Cottioidei</taxon>
        <taxon>Cottales</taxon>
        <taxon>Liparidae</taxon>
        <taxon>Liparis</taxon>
    </lineage>
</organism>
<gene>
    <name evidence="2" type="ORF">EYF80_062607</name>
</gene>
<protein>
    <submittedName>
        <fullName evidence="2">Uncharacterized protein</fullName>
    </submittedName>
</protein>
<evidence type="ECO:0000313" key="2">
    <source>
        <dbReference type="EMBL" id="TNN27250.1"/>
    </source>
</evidence>
<proteinExistence type="predicted"/>
<evidence type="ECO:0000256" key="1">
    <source>
        <dbReference type="SAM" id="MobiDB-lite"/>
    </source>
</evidence>
<keyword evidence="3" id="KW-1185">Reference proteome</keyword>
<accession>A0A4Z2EFD4</accession>
<evidence type="ECO:0000313" key="3">
    <source>
        <dbReference type="Proteomes" id="UP000314294"/>
    </source>
</evidence>
<feature type="region of interest" description="Disordered" evidence="1">
    <location>
        <begin position="1"/>
        <end position="130"/>
    </location>
</feature>
<dbReference type="AlphaFoldDB" id="A0A4Z2EFD4"/>
<feature type="compositionally biased region" description="Basic residues" evidence="1">
    <location>
        <begin position="19"/>
        <end position="29"/>
    </location>
</feature>
<name>A0A4Z2EFD4_9TELE</name>
<sequence length="154" mass="16703">MKACACGLRSGRLPAAVRGRVRARRRVRRAAAEDQPRRAGGAGRLSHRTPGAHPGGRGPALRSELGPGDGERPDSGPQARRLGQKPAELHLRAPPQQPIGEQDLPAAPQRPADLRGRPHHRRQEPAGLAGQVRVLLSITSSRAFPKKRIERLHF</sequence>
<comment type="caution">
    <text evidence="2">The sequence shown here is derived from an EMBL/GenBank/DDBJ whole genome shotgun (WGS) entry which is preliminary data.</text>
</comment>
<dbReference type="EMBL" id="SRLO01008628">
    <property type="protein sequence ID" value="TNN27250.1"/>
    <property type="molecule type" value="Genomic_DNA"/>
</dbReference>